<reference evidence="14 15" key="2">
    <citation type="journal article" date="2019" name="PLoS Negl. Trop. Dis.">
        <title>Revisiting the worldwide diversity of Leptospira species in the environment.</title>
        <authorList>
            <person name="Vincent A.T."/>
            <person name="Schiettekatte O."/>
            <person name="Bourhy P."/>
            <person name="Veyrier F.J."/>
            <person name="Picardeau M."/>
        </authorList>
    </citation>
    <scope>NUCLEOTIDE SEQUENCE [LARGE SCALE GENOMIC DNA]</scope>
    <source>
        <strain evidence="13 15">201800273</strain>
        <strain evidence="14">201800295</strain>
    </source>
</reference>
<keyword evidence="8 10" id="KW-0717">Septation</keyword>
<reference evidence="12" key="1">
    <citation type="submission" date="2018-10" db="EMBL/GenBank/DDBJ databases">
        <authorList>
            <person name="Vincent A.T."/>
            <person name="Schiettekatte O."/>
            <person name="Bourhy P."/>
            <person name="Veyrier F.J."/>
            <person name="Picardeau M."/>
        </authorList>
    </citation>
    <scope>NUCLEOTIDE SEQUENCE</scope>
    <source>
        <strain evidence="12">201800295</strain>
    </source>
</reference>
<dbReference type="Gene3D" id="3.40.50.300">
    <property type="entry name" value="P-loop containing nucleotide triphosphate hydrolases"/>
    <property type="match status" value="1"/>
</dbReference>
<dbReference type="Proteomes" id="UP000297617">
    <property type="component" value="Unassembled WGS sequence"/>
</dbReference>
<evidence type="ECO:0000256" key="6">
    <source>
        <dbReference type="ARBA" id="ARBA00022842"/>
    </source>
</evidence>
<evidence type="ECO:0000313" key="12">
    <source>
        <dbReference type="EMBL" id="TGK46505.1"/>
    </source>
</evidence>
<comment type="function">
    <text evidence="10">Necessary for normal cell division and for the maintenance of normal septation.</text>
</comment>
<keyword evidence="14" id="KW-1185">Reference proteome</keyword>
<dbReference type="RefSeq" id="WP_135740996.1">
    <property type="nucleotide sequence ID" value="NZ_RQFD01000016.1"/>
</dbReference>
<dbReference type="OrthoDB" id="9804921at2"/>
<evidence type="ECO:0000313" key="13">
    <source>
        <dbReference type="EMBL" id="TGL07300.1"/>
    </source>
</evidence>
<dbReference type="EMBL" id="RQFT01000007">
    <property type="protein sequence ID" value="TGL07300.1"/>
    <property type="molecule type" value="Genomic_DNA"/>
</dbReference>
<comment type="cofactor">
    <cofactor evidence="1">
        <name>Mg(2+)</name>
        <dbReference type="ChEBI" id="CHEBI:18420"/>
    </cofactor>
</comment>
<organism evidence="13 15">
    <name type="scientific">Leptospira bouyouniensis</name>
    <dbReference type="NCBI Taxonomy" id="2484911"/>
    <lineage>
        <taxon>Bacteria</taxon>
        <taxon>Pseudomonadati</taxon>
        <taxon>Spirochaetota</taxon>
        <taxon>Spirochaetia</taxon>
        <taxon>Leptospirales</taxon>
        <taxon>Leptospiraceae</taxon>
        <taxon>Leptospira</taxon>
    </lineage>
</organism>
<evidence type="ECO:0000259" key="11">
    <source>
        <dbReference type="PROSITE" id="PS51706"/>
    </source>
</evidence>
<name>A0A7I0HU98_9LEPT</name>
<evidence type="ECO:0000256" key="4">
    <source>
        <dbReference type="ARBA" id="ARBA00022723"/>
    </source>
</evidence>
<evidence type="ECO:0000256" key="5">
    <source>
        <dbReference type="ARBA" id="ARBA00022741"/>
    </source>
</evidence>
<keyword evidence="7 10" id="KW-0342">GTP-binding</keyword>
<dbReference type="InterPro" id="IPR019987">
    <property type="entry name" value="GTP-bd_ribosome_bio_YsxC"/>
</dbReference>
<evidence type="ECO:0000256" key="2">
    <source>
        <dbReference type="ARBA" id="ARBA00009638"/>
    </source>
</evidence>
<dbReference type="GO" id="GO:0005525">
    <property type="term" value="F:GTP binding"/>
    <property type="evidence" value="ECO:0007669"/>
    <property type="project" value="UniProtKB-UniRule"/>
</dbReference>
<dbReference type="HAMAP" id="MF_00321">
    <property type="entry name" value="GTPase_EngB"/>
    <property type="match status" value="1"/>
</dbReference>
<keyword evidence="9 10" id="KW-0131">Cell cycle</keyword>
<protein>
    <recommendedName>
        <fullName evidence="10">Probable GTP-binding protein EngB</fullName>
    </recommendedName>
</protein>
<keyword evidence="3 10" id="KW-0132">Cell division</keyword>
<keyword evidence="4" id="KW-0479">Metal-binding</keyword>
<dbReference type="GO" id="GO:0005829">
    <property type="term" value="C:cytosol"/>
    <property type="evidence" value="ECO:0007669"/>
    <property type="project" value="TreeGrafter"/>
</dbReference>
<dbReference type="PROSITE" id="PS51706">
    <property type="entry name" value="G_ENGB"/>
    <property type="match status" value="1"/>
</dbReference>
<dbReference type="InterPro" id="IPR006073">
    <property type="entry name" value="GTP-bd"/>
</dbReference>
<evidence type="ECO:0000256" key="8">
    <source>
        <dbReference type="ARBA" id="ARBA00023210"/>
    </source>
</evidence>
<proteinExistence type="inferred from homology"/>
<comment type="similarity">
    <text evidence="2 10">Belongs to the TRAFAC class TrmE-Era-EngA-EngB-Septin-like GTPase superfamily. EngB GTPase family.</text>
</comment>
<keyword evidence="6" id="KW-0460">Magnesium</keyword>
<dbReference type="Pfam" id="PF01926">
    <property type="entry name" value="MMR_HSR1"/>
    <property type="match status" value="1"/>
</dbReference>
<dbReference type="GO" id="GO:0046872">
    <property type="term" value="F:metal ion binding"/>
    <property type="evidence" value="ECO:0007669"/>
    <property type="project" value="UniProtKB-KW"/>
</dbReference>
<dbReference type="NCBIfam" id="TIGR03598">
    <property type="entry name" value="GTPase_YsxC"/>
    <property type="match status" value="1"/>
</dbReference>
<dbReference type="EMBL" id="RQFD01000016">
    <property type="protein sequence ID" value="TGK46505.1"/>
    <property type="molecule type" value="Genomic_DNA"/>
</dbReference>
<dbReference type="GO" id="GO:0000917">
    <property type="term" value="P:division septum assembly"/>
    <property type="evidence" value="ECO:0007669"/>
    <property type="project" value="UniProtKB-KW"/>
</dbReference>
<keyword evidence="5 10" id="KW-0547">Nucleotide-binding</keyword>
<dbReference type="CDD" id="cd01876">
    <property type="entry name" value="YihA_EngB"/>
    <property type="match status" value="1"/>
</dbReference>
<evidence type="ECO:0000313" key="15">
    <source>
        <dbReference type="Proteomes" id="UP000297641"/>
    </source>
</evidence>
<dbReference type="PANTHER" id="PTHR11649:SF13">
    <property type="entry name" value="ENGB-TYPE G DOMAIN-CONTAINING PROTEIN"/>
    <property type="match status" value="1"/>
</dbReference>
<dbReference type="PANTHER" id="PTHR11649">
    <property type="entry name" value="MSS1/TRME-RELATED GTP-BINDING PROTEIN"/>
    <property type="match status" value="1"/>
</dbReference>
<evidence type="ECO:0000256" key="7">
    <source>
        <dbReference type="ARBA" id="ARBA00023134"/>
    </source>
</evidence>
<evidence type="ECO:0000256" key="3">
    <source>
        <dbReference type="ARBA" id="ARBA00022618"/>
    </source>
</evidence>
<dbReference type="SUPFAM" id="SSF52540">
    <property type="entry name" value="P-loop containing nucleoside triphosphate hydrolases"/>
    <property type="match status" value="1"/>
</dbReference>
<evidence type="ECO:0000256" key="10">
    <source>
        <dbReference type="HAMAP-Rule" id="MF_00321"/>
    </source>
</evidence>
<comment type="caution">
    <text evidence="13">The sequence shown here is derived from an EMBL/GenBank/DDBJ whole genome shotgun (WGS) entry which is preliminary data.</text>
</comment>
<gene>
    <name evidence="10" type="primary">engB</name>
    <name evidence="12" type="ORF">EHQ10_14095</name>
    <name evidence="13" type="ORF">EHQ43_07755</name>
</gene>
<accession>A0A7I0HU98</accession>
<evidence type="ECO:0000256" key="9">
    <source>
        <dbReference type="ARBA" id="ARBA00023306"/>
    </source>
</evidence>
<dbReference type="InterPro" id="IPR030393">
    <property type="entry name" value="G_ENGB_dom"/>
</dbReference>
<dbReference type="AlphaFoldDB" id="A0A7I0HU98"/>
<evidence type="ECO:0000313" key="14">
    <source>
        <dbReference type="Proteomes" id="UP000297617"/>
    </source>
</evidence>
<sequence length="218" mass="24654">MHKYSKEIPFPETKFFTSIAKLDEKEELDSVPSIAFMGRSNSGKSSLLNALSNHRGLAKVSKTPGKTKLINIFRTKVGFNLVDLPGFGYSKASHKEHKDMMNLLEGFLNSWKQLKILFILCDSQRDFPEEELSTIEVAMEKKIKPVVIRTKIDKLNQSGQHKVRTEMEAAMNEIGIPFRVFYLSATTGRGIGELREFILETLGVQTKVSNVEPERESS</sequence>
<evidence type="ECO:0000256" key="1">
    <source>
        <dbReference type="ARBA" id="ARBA00001946"/>
    </source>
</evidence>
<dbReference type="InterPro" id="IPR027417">
    <property type="entry name" value="P-loop_NTPase"/>
</dbReference>
<dbReference type="Proteomes" id="UP000297641">
    <property type="component" value="Unassembled WGS sequence"/>
</dbReference>
<feature type="domain" description="EngB-type G" evidence="11">
    <location>
        <begin position="30"/>
        <end position="204"/>
    </location>
</feature>